<dbReference type="EMBL" id="MLFT02000003">
    <property type="protein sequence ID" value="PHT54140.1"/>
    <property type="molecule type" value="Genomic_DNA"/>
</dbReference>
<dbReference type="PANTHER" id="PTHR15710">
    <property type="entry name" value="E3 UBIQUITIN-PROTEIN LIGASE PRAJA"/>
    <property type="match status" value="1"/>
</dbReference>
<dbReference type="SMART" id="SM00184">
    <property type="entry name" value="RING"/>
    <property type="match status" value="1"/>
</dbReference>
<dbReference type="FunFam" id="3.30.40.10:FF:000022">
    <property type="entry name" value="E3 ubiquitin-protein ligase RING1-like"/>
    <property type="match status" value="1"/>
</dbReference>
<dbReference type="CDD" id="cd16667">
    <property type="entry name" value="RING-H2_RNF126-like"/>
    <property type="match status" value="1"/>
</dbReference>
<feature type="region of interest" description="Disordered" evidence="9">
    <location>
        <begin position="249"/>
        <end position="307"/>
    </location>
</feature>
<dbReference type="AlphaFoldDB" id="A0A2G2X9J0"/>
<dbReference type="Pfam" id="PF13639">
    <property type="entry name" value="zf-RING_2"/>
    <property type="match status" value="1"/>
</dbReference>
<dbReference type="PROSITE" id="PS50089">
    <property type="entry name" value="ZF_RING_2"/>
    <property type="match status" value="1"/>
</dbReference>
<dbReference type="GO" id="GO:0005737">
    <property type="term" value="C:cytoplasm"/>
    <property type="evidence" value="ECO:0007669"/>
    <property type="project" value="TreeGrafter"/>
</dbReference>
<comment type="caution">
    <text evidence="11">The sequence shown here is derived from an EMBL/GenBank/DDBJ whole genome shotgun (WGS) entry which is preliminary data.</text>
</comment>
<dbReference type="GO" id="GO:0061630">
    <property type="term" value="F:ubiquitin protein ligase activity"/>
    <property type="evidence" value="ECO:0007669"/>
    <property type="project" value="UniProtKB-EC"/>
</dbReference>
<name>A0A2G2X9J0_CAPBA</name>
<dbReference type="Proteomes" id="UP000224567">
    <property type="component" value="Unassembled WGS sequence"/>
</dbReference>
<reference evidence="12" key="2">
    <citation type="journal article" date="2017" name="J. Anim. Genet.">
        <title>Multiple reference genome sequences of hot pepper reveal the massive evolution of plant disease resistance genes by retroduplication.</title>
        <authorList>
            <person name="Kim S."/>
            <person name="Park J."/>
            <person name="Yeom S.-I."/>
            <person name="Kim Y.-M."/>
            <person name="Seo E."/>
            <person name="Kim K.-T."/>
            <person name="Kim M.-S."/>
            <person name="Lee J.M."/>
            <person name="Cheong K."/>
            <person name="Shin H.-S."/>
            <person name="Kim S.-B."/>
            <person name="Han K."/>
            <person name="Lee J."/>
            <person name="Park M."/>
            <person name="Lee H.-A."/>
            <person name="Lee H.-Y."/>
            <person name="Lee Y."/>
            <person name="Oh S."/>
            <person name="Lee J.H."/>
            <person name="Choi E."/>
            <person name="Choi E."/>
            <person name="Lee S.E."/>
            <person name="Jeon J."/>
            <person name="Kim H."/>
            <person name="Choi G."/>
            <person name="Song H."/>
            <person name="Lee J."/>
            <person name="Lee S.-C."/>
            <person name="Kwon J.-K."/>
            <person name="Lee H.-Y."/>
            <person name="Koo N."/>
            <person name="Hong Y."/>
            <person name="Kim R.W."/>
            <person name="Kang W.-H."/>
            <person name="Huh J.H."/>
            <person name="Kang B.-C."/>
            <person name="Yang T.-J."/>
            <person name="Lee Y.-H."/>
            <person name="Bennetzen J.L."/>
            <person name="Choi D."/>
        </authorList>
    </citation>
    <scope>NUCLEOTIDE SEQUENCE [LARGE SCALE GENOMIC DNA]</scope>
    <source>
        <strain evidence="12">cv. PBC81</strain>
    </source>
</reference>
<evidence type="ECO:0000256" key="4">
    <source>
        <dbReference type="ARBA" id="ARBA00022723"/>
    </source>
</evidence>
<reference evidence="11 12" key="1">
    <citation type="journal article" date="2017" name="Genome Biol.">
        <title>New reference genome sequences of hot pepper reveal the massive evolution of plant disease-resistance genes by retroduplication.</title>
        <authorList>
            <person name="Kim S."/>
            <person name="Park J."/>
            <person name="Yeom S.I."/>
            <person name="Kim Y.M."/>
            <person name="Seo E."/>
            <person name="Kim K.T."/>
            <person name="Kim M.S."/>
            <person name="Lee J.M."/>
            <person name="Cheong K."/>
            <person name="Shin H.S."/>
            <person name="Kim S.B."/>
            <person name="Han K."/>
            <person name="Lee J."/>
            <person name="Park M."/>
            <person name="Lee H.A."/>
            <person name="Lee H.Y."/>
            <person name="Lee Y."/>
            <person name="Oh S."/>
            <person name="Lee J.H."/>
            <person name="Choi E."/>
            <person name="Choi E."/>
            <person name="Lee S.E."/>
            <person name="Jeon J."/>
            <person name="Kim H."/>
            <person name="Choi G."/>
            <person name="Song H."/>
            <person name="Lee J."/>
            <person name="Lee S.C."/>
            <person name="Kwon J.K."/>
            <person name="Lee H.Y."/>
            <person name="Koo N."/>
            <person name="Hong Y."/>
            <person name="Kim R.W."/>
            <person name="Kang W.H."/>
            <person name="Huh J.H."/>
            <person name="Kang B.C."/>
            <person name="Yang T.J."/>
            <person name="Lee Y.H."/>
            <person name="Bennetzen J.L."/>
            <person name="Choi D."/>
        </authorList>
    </citation>
    <scope>NUCLEOTIDE SEQUENCE [LARGE SCALE GENOMIC DNA]</scope>
    <source>
        <strain evidence="12">cv. PBC81</strain>
    </source>
</reference>
<dbReference type="OrthoDB" id="8062037at2759"/>
<evidence type="ECO:0000256" key="7">
    <source>
        <dbReference type="ARBA" id="ARBA00022833"/>
    </source>
</evidence>
<accession>A0A2G2X9J0</accession>
<dbReference type="InterPro" id="IPR001841">
    <property type="entry name" value="Znf_RING"/>
</dbReference>
<comment type="catalytic activity">
    <reaction evidence="1">
        <text>S-ubiquitinyl-[E2 ubiquitin-conjugating enzyme]-L-cysteine + [acceptor protein]-L-lysine = [E2 ubiquitin-conjugating enzyme]-L-cysteine + N(6)-ubiquitinyl-[acceptor protein]-L-lysine.</text>
        <dbReference type="EC" id="2.3.2.27"/>
    </reaction>
</comment>
<keyword evidence="7" id="KW-0862">Zinc</keyword>
<evidence type="ECO:0000256" key="2">
    <source>
        <dbReference type="ARBA" id="ARBA00012483"/>
    </source>
</evidence>
<dbReference type="GO" id="GO:0008270">
    <property type="term" value="F:zinc ion binding"/>
    <property type="evidence" value="ECO:0007669"/>
    <property type="project" value="UniProtKB-KW"/>
</dbReference>
<keyword evidence="3" id="KW-0808">Transferase</keyword>
<evidence type="ECO:0000256" key="1">
    <source>
        <dbReference type="ARBA" id="ARBA00000900"/>
    </source>
</evidence>
<evidence type="ECO:0000313" key="11">
    <source>
        <dbReference type="EMBL" id="PHT54140.1"/>
    </source>
</evidence>
<organism evidence="11 12">
    <name type="scientific">Capsicum baccatum</name>
    <name type="common">Peruvian pepper</name>
    <dbReference type="NCBI Taxonomy" id="33114"/>
    <lineage>
        <taxon>Eukaryota</taxon>
        <taxon>Viridiplantae</taxon>
        <taxon>Streptophyta</taxon>
        <taxon>Embryophyta</taxon>
        <taxon>Tracheophyta</taxon>
        <taxon>Spermatophyta</taxon>
        <taxon>Magnoliopsida</taxon>
        <taxon>eudicotyledons</taxon>
        <taxon>Gunneridae</taxon>
        <taxon>Pentapetalae</taxon>
        <taxon>asterids</taxon>
        <taxon>lamiids</taxon>
        <taxon>Solanales</taxon>
        <taxon>Solanaceae</taxon>
        <taxon>Solanoideae</taxon>
        <taxon>Capsiceae</taxon>
        <taxon>Capsicum</taxon>
    </lineage>
</organism>
<evidence type="ECO:0000259" key="10">
    <source>
        <dbReference type="PROSITE" id="PS50089"/>
    </source>
</evidence>
<dbReference type="EC" id="2.3.2.27" evidence="2"/>
<keyword evidence="12" id="KW-1185">Reference proteome</keyword>
<dbReference type="InterPro" id="IPR013083">
    <property type="entry name" value="Znf_RING/FYVE/PHD"/>
</dbReference>
<proteinExistence type="predicted"/>
<dbReference type="STRING" id="33114.A0A2G2X9J0"/>
<dbReference type="SUPFAM" id="SSF57850">
    <property type="entry name" value="RING/U-box"/>
    <property type="match status" value="1"/>
</dbReference>
<keyword evidence="5 8" id="KW-0863">Zinc-finger</keyword>
<dbReference type="Pfam" id="PF14369">
    <property type="entry name" value="Zn_ribbon_19"/>
    <property type="match status" value="1"/>
</dbReference>
<evidence type="ECO:0000256" key="5">
    <source>
        <dbReference type="ARBA" id="ARBA00022771"/>
    </source>
</evidence>
<keyword evidence="6" id="KW-0833">Ubl conjugation pathway</keyword>
<evidence type="ECO:0000313" key="12">
    <source>
        <dbReference type="Proteomes" id="UP000224567"/>
    </source>
</evidence>
<sequence>MSAPGIPAPYGAAATTAALYFCHKCTHTVTITPSDTGDLICPDCNSDFVEEYEDPDAIPNLTRLPEPVASMLSNIFMGSDSGSGGGGGALIPARETRIGSDDFDPVTFLQGHLAARRANGVTFEFIIDGGGNGAGGGMPLPANFGDYFIGSGMEELIQHLAENDPNRYGTPPASRAAVEGLPDVIVDEEMLSSELAQCAVCKDDFELGLVVKQMPCKHVYHKDCIVPWLELHNSCPVCRFELPTDDPEYENRERENDGDASGGGGSGSGRRFATVSLPWPFGMFGSASSSSQGGGSGSLGQRHRDSN</sequence>
<dbReference type="Gene3D" id="3.30.40.10">
    <property type="entry name" value="Zinc/RING finger domain, C3HC4 (zinc finger)"/>
    <property type="match status" value="1"/>
</dbReference>
<gene>
    <name evidence="11" type="ORF">CQW23_08602</name>
</gene>
<evidence type="ECO:0000256" key="3">
    <source>
        <dbReference type="ARBA" id="ARBA00022679"/>
    </source>
</evidence>
<evidence type="ECO:0000256" key="9">
    <source>
        <dbReference type="SAM" id="MobiDB-lite"/>
    </source>
</evidence>
<dbReference type="InterPro" id="IPR039525">
    <property type="entry name" value="RNF126-like_zinc-ribbon"/>
</dbReference>
<feature type="compositionally biased region" description="Low complexity" evidence="9">
    <location>
        <begin position="282"/>
        <end position="291"/>
    </location>
</feature>
<evidence type="ECO:0000256" key="8">
    <source>
        <dbReference type="PROSITE-ProRule" id="PRU00175"/>
    </source>
</evidence>
<feature type="domain" description="RING-type" evidence="10">
    <location>
        <begin position="198"/>
        <end position="239"/>
    </location>
</feature>
<dbReference type="GO" id="GO:0016567">
    <property type="term" value="P:protein ubiquitination"/>
    <property type="evidence" value="ECO:0007669"/>
    <property type="project" value="TreeGrafter"/>
</dbReference>
<evidence type="ECO:0000256" key="6">
    <source>
        <dbReference type="ARBA" id="ARBA00022786"/>
    </source>
</evidence>
<dbReference type="PANTHER" id="PTHR15710:SF161">
    <property type="entry name" value="E3 UBIQUITIN-PROTEIN LIGASE RING1-LIKE"/>
    <property type="match status" value="1"/>
</dbReference>
<keyword evidence="4" id="KW-0479">Metal-binding</keyword>
<protein>
    <recommendedName>
        <fullName evidence="2">RING-type E3 ubiquitin transferase</fullName>
        <ecNumber evidence="2">2.3.2.27</ecNumber>
    </recommendedName>
</protein>